<dbReference type="EMBL" id="LC484362">
    <property type="protein sequence ID" value="BBK20778.1"/>
    <property type="molecule type" value="Genomic_DNA"/>
</dbReference>
<dbReference type="InterPro" id="IPR042106">
    <property type="entry name" value="Nuo/plastoQ_OxRdtase_6_NuoJ"/>
</dbReference>
<feature type="transmembrane region" description="Helical" evidence="1">
    <location>
        <begin position="32"/>
        <end position="51"/>
    </location>
</feature>
<feature type="transmembrane region" description="Helical" evidence="1">
    <location>
        <begin position="57"/>
        <end position="79"/>
    </location>
</feature>
<dbReference type="GO" id="GO:0031966">
    <property type="term" value="C:mitochondrial membrane"/>
    <property type="evidence" value="ECO:0007669"/>
    <property type="project" value="UniProtKB-SubCell"/>
</dbReference>
<dbReference type="EC" id="7.1.1.2" evidence="1"/>
<keyword evidence="1" id="KW-0472">Membrane</keyword>
<dbReference type="NCBIfam" id="NF005164">
    <property type="entry name" value="PRK06638.1-4"/>
    <property type="match status" value="1"/>
</dbReference>
<keyword evidence="1" id="KW-1133">Transmembrane helix</keyword>
<evidence type="ECO:0000256" key="1">
    <source>
        <dbReference type="RuleBase" id="RU004430"/>
    </source>
</evidence>
<feature type="transmembrane region" description="Helical" evidence="1">
    <location>
        <begin position="149"/>
        <end position="172"/>
    </location>
</feature>
<keyword evidence="1 2" id="KW-0496">Mitochondrion</keyword>
<dbReference type="RefSeq" id="YP_009684865.1">
    <property type="nucleotide sequence ID" value="NC_044414.1"/>
</dbReference>
<feature type="transmembrane region" description="Helical" evidence="1">
    <location>
        <begin position="6"/>
        <end position="25"/>
    </location>
</feature>
<keyword evidence="1" id="KW-0249">Electron transport</keyword>
<protein>
    <recommendedName>
        <fullName evidence="1">NADH-ubiquinone oxidoreductase chain 6</fullName>
        <ecNumber evidence="1">7.1.1.2</ecNumber>
    </recommendedName>
</protein>
<keyword evidence="1" id="KW-0830">Ubiquinone</keyword>
<keyword evidence="1" id="KW-0520">NAD</keyword>
<dbReference type="AlphaFoldDB" id="A0A5A4SEG7"/>
<comment type="catalytic activity">
    <reaction evidence="1">
        <text>a ubiquinone + NADH + 5 H(+)(in) = a ubiquinol + NAD(+) + 4 H(+)(out)</text>
        <dbReference type="Rhea" id="RHEA:29091"/>
        <dbReference type="Rhea" id="RHEA-COMP:9565"/>
        <dbReference type="Rhea" id="RHEA-COMP:9566"/>
        <dbReference type="ChEBI" id="CHEBI:15378"/>
        <dbReference type="ChEBI" id="CHEBI:16389"/>
        <dbReference type="ChEBI" id="CHEBI:17976"/>
        <dbReference type="ChEBI" id="CHEBI:57540"/>
        <dbReference type="ChEBI" id="CHEBI:57945"/>
        <dbReference type="EC" id="7.1.1.2"/>
    </reaction>
</comment>
<organism evidence="2">
    <name type="scientific">Gloiopeltis furcata</name>
    <dbReference type="NCBI Taxonomy" id="42017"/>
    <lineage>
        <taxon>Eukaryota</taxon>
        <taxon>Rhodophyta</taxon>
        <taxon>Florideophyceae</taxon>
        <taxon>Rhodymeniophycidae</taxon>
        <taxon>Gigartinales</taxon>
        <taxon>Endocladiaceae</taxon>
        <taxon>Gloiopeltis</taxon>
    </lineage>
</organism>
<keyword evidence="1" id="KW-1278">Translocase</keyword>
<geneLocation type="mitochondrion" evidence="2"/>
<keyword evidence="1" id="KW-0813">Transport</keyword>
<name>A0A5A4SEG7_9FLOR</name>
<gene>
    <name evidence="2" type="primary">nad6</name>
</gene>
<evidence type="ECO:0000313" key="2">
    <source>
        <dbReference type="EMBL" id="BBK20778.1"/>
    </source>
</evidence>
<keyword evidence="1" id="KW-0812">Transmembrane</keyword>
<dbReference type="GO" id="GO:0008137">
    <property type="term" value="F:NADH dehydrogenase (ubiquinone) activity"/>
    <property type="evidence" value="ECO:0007669"/>
    <property type="project" value="UniProtKB-UniRule"/>
</dbReference>
<proteinExistence type="inferred from homology"/>
<dbReference type="InterPro" id="IPR001457">
    <property type="entry name" value="NADH_UbQ/plastoQ_OxRdtase_su6"/>
</dbReference>
<accession>A0A5A4SEG7</accession>
<comment type="subcellular location">
    <subcellularLocation>
        <location evidence="1">Mitochondrion membrane</location>
        <topology evidence="1">Multi-pass membrane protein</topology>
    </subcellularLocation>
</comment>
<comment type="similarity">
    <text evidence="1">Belongs to the complex I subunit 6 family.</text>
</comment>
<dbReference type="PANTHER" id="PTHR33269:SF17">
    <property type="entry name" value="NADH-UBIQUINONE OXIDOREDUCTASE CHAIN 6"/>
    <property type="match status" value="1"/>
</dbReference>
<dbReference type="PANTHER" id="PTHR33269">
    <property type="entry name" value="NADH-UBIQUINONE OXIDOREDUCTASE CHAIN 6"/>
    <property type="match status" value="1"/>
</dbReference>
<dbReference type="Gene3D" id="1.20.120.1200">
    <property type="entry name" value="NADH-ubiquinone/plastoquinone oxidoreductase chain 6, subunit NuoJ"/>
    <property type="match status" value="1"/>
</dbReference>
<keyword evidence="1" id="KW-0679">Respiratory chain</keyword>
<sequence length="204" mass="22519">MTTDILLFYFFATIAILSSLMVIILPNAVHSVLFLILVFFNVAGLLLLVGAEFLSLMLIIVYVGAIAVLFLFVVMMLNIKLIGTNISYASLFPAGSLIFFVLFAQFYTSVQELGPFADSSNSPSAVYWISESSVTTNIKVVGKTLYTQYSLLFLVCSLILLVAMIGAIVLTMHQRIDSKKQRIDLQLARSPSNVIKFVSLRGKK</sequence>
<reference evidence="2" key="1">
    <citation type="journal article" date="2019" name="Mitochondrial DNA Part B Resour">
        <title>Complete sequence of mitochondrial DNA of Gloiopeltis furcata (Postels and Ruprecht) J. Agardh.</title>
        <authorList>
            <person name="Watanabe K."/>
            <person name="Kishimoto T."/>
            <person name="Kumagai Y."/>
            <person name="Shimizu T."/>
            <person name="Uji T."/>
            <person name="Yasui H."/>
            <person name="Kishimura H."/>
        </authorList>
    </citation>
    <scope>NUCLEOTIDE SEQUENCE</scope>
</reference>
<dbReference type="GeneID" id="41658072"/>
<feature type="transmembrane region" description="Helical" evidence="1">
    <location>
        <begin position="86"/>
        <end position="107"/>
    </location>
</feature>
<dbReference type="Pfam" id="PF00499">
    <property type="entry name" value="Oxidored_q3"/>
    <property type="match status" value="1"/>
</dbReference>
<comment type="function">
    <text evidence="1">Core subunit of the mitochondrial membrane respiratory chain NADH dehydrogenase (Complex I) which catalyzes electron transfer from NADH through the respiratory chain, using ubiquinone as an electron acceptor. Essential for the catalytic activity and assembly of complex I.</text>
</comment>